<evidence type="ECO:0000313" key="5">
    <source>
        <dbReference type="Proteomes" id="UP000011087"/>
    </source>
</evidence>
<feature type="compositionally biased region" description="Acidic residues" evidence="1">
    <location>
        <begin position="239"/>
        <end position="258"/>
    </location>
</feature>
<feature type="compositionally biased region" description="Basic and acidic residues" evidence="1">
    <location>
        <begin position="223"/>
        <end position="238"/>
    </location>
</feature>
<gene>
    <name evidence="3" type="ORF">GUITHDRAFT_146350</name>
</gene>
<dbReference type="InterPro" id="IPR056775">
    <property type="entry name" value="YABBY_C"/>
</dbReference>
<evidence type="ECO:0000313" key="4">
    <source>
        <dbReference type="EnsemblProtists" id="EKX35613"/>
    </source>
</evidence>
<dbReference type="RefSeq" id="XP_005822593.1">
    <property type="nucleotide sequence ID" value="XM_005822536.1"/>
</dbReference>
<proteinExistence type="predicted"/>
<feature type="region of interest" description="Disordered" evidence="1">
    <location>
        <begin position="1"/>
        <end position="72"/>
    </location>
</feature>
<dbReference type="OrthoDB" id="667577at2759"/>
<reference evidence="3 5" key="1">
    <citation type="journal article" date="2012" name="Nature">
        <title>Algal genomes reveal evolutionary mosaicism and the fate of nucleomorphs.</title>
        <authorList>
            <consortium name="DOE Joint Genome Institute"/>
            <person name="Curtis B.A."/>
            <person name="Tanifuji G."/>
            <person name="Burki F."/>
            <person name="Gruber A."/>
            <person name="Irimia M."/>
            <person name="Maruyama S."/>
            <person name="Arias M.C."/>
            <person name="Ball S.G."/>
            <person name="Gile G.H."/>
            <person name="Hirakawa Y."/>
            <person name="Hopkins J.F."/>
            <person name="Kuo A."/>
            <person name="Rensing S.A."/>
            <person name="Schmutz J."/>
            <person name="Symeonidi A."/>
            <person name="Elias M."/>
            <person name="Eveleigh R.J."/>
            <person name="Herman E.K."/>
            <person name="Klute M.J."/>
            <person name="Nakayama T."/>
            <person name="Obornik M."/>
            <person name="Reyes-Prieto A."/>
            <person name="Armbrust E.V."/>
            <person name="Aves S.J."/>
            <person name="Beiko R.G."/>
            <person name="Coutinho P."/>
            <person name="Dacks J.B."/>
            <person name="Durnford D.G."/>
            <person name="Fast N.M."/>
            <person name="Green B.R."/>
            <person name="Grisdale C.J."/>
            <person name="Hempel F."/>
            <person name="Henrissat B."/>
            <person name="Hoppner M.P."/>
            <person name="Ishida K."/>
            <person name="Kim E."/>
            <person name="Koreny L."/>
            <person name="Kroth P.G."/>
            <person name="Liu Y."/>
            <person name="Malik S.B."/>
            <person name="Maier U.G."/>
            <person name="McRose D."/>
            <person name="Mock T."/>
            <person name="Neilson J.A."/>
            <person name="Onodera N.T."/>
            <person name="Poole A.M."/>
            <person name="Pritham E.J."/>
            <person name="Richards T.A."/>
            <person name="Rocap G."/>
            <person name="Roy S.W."/>
            <person name="Sarai C."/>
            <person name="Schaack S."/>
            <person name="Shirato S."/>
            <person name="Slamovits C.H."/>
            <person name="Spencer D.F."/>
            <person name="Suzuki S."/>
            <person name="Worden A.Z."/>
            <person name="Zauner S."/>
            <person name="Barry K."/>
            <person name="Bell C."/>
            <person name="Bharti A.K."/>
            <person name="Crow J.A."/>
            <person name="Grimwood J."/>
            <person name="Kramer R."/>
            <person name="Lindquist E."/>
            <person name="Lucas S."/>
            <person name="Salamov A."/>
            <person name="McFadden G.I."/>
            <person name="Lane C.E."/>
            <person name="Keeling P.J."/>
            <person name="Gray M.W."/>
            <person name="Grigoriev I.V."/>
            <person name="Archibald J.M."/>
        </authorList>
    </citation>
    <scope>NUCLEOTIDE SEQUENCE</scope>
    <source>
        <strain evidence="3 5">CCMP2712</strain>
    </source>
</reference>
<feature type="region of interest" description="Disordered" evidence="1">
    <location>
        <begin position="294"/>
        <end position="317"/>
    </location>
</feature>
<evidence type="ECO:0000313" key="3">
    <source>
        <dbReference type="EMBL" id="EKX35613.1"/>
    </source>
</evidence>
<feature type="domain" description="YABBY protein C-terminal" evidence="2">
    <location>
        <begin position="168"/>
        <end position="213"/>
    </location>
</feature>
<dbReference type="InterPro" id="IPR036910">
    <property type="entry name" value="HMG_box_dom_sf"/>
</dbReference>
<dbReference type="AlphaFoldDB" id="L1IH94"/>
<dbReference type="PaxDb" id="55529-EKX35613"/>
<dbReference type="EnsemblProtists" id="EKX35613">
    <property type="protein sequence ID" value="EKX35613"/>
    <property type="gene ID" value="GUITHDRAFT_146350"/>
</dbReference>
<protein>
    <recommendedName>
        <fullName evidence="2">YABBY protein C-terminal domain-containing protein</fullName>
    </recommendedName>
</protein>
<feature type="region of interest" description="Disordered" evidence="1">
    <location>
        <begin position="208"/>
        <end position="279"/>
    </location>
</feature>
<organism evidence="3">
    <name type="scientific">Guillardia theta (strain CCMP2712)</name>
    <name type="common">Cryptophyte</name>
    <dbReference type="NCBI Taxonomy" id="905079"/>
    <lineage>
        <taxon>Eukaryota</taxon>
        <taxon>Cryptophyceae</taxon>
        <taxon>Pyrenomonadales</taxon>
        <taxon>Geminigeraceae</taxon>
        <taxon>Guillardia</taxon>
    </lineage>
</organism>
<feature type="compositionally biased region" description="Basic and acidic residues" evidence="1">
    <location>
        <begin position="294"/>
        <end position="311"/>
    </location>
</feature>
<accession>L1IH94</accession>
<sequence length="317" mass="34667">MEGGSSSAAMEVEKSESAAVRPQNEATGQDEEMKGGEGESTAIDSKAEDQGEPKELTEAAEGEDQGGASKADEGTGLKLMAQYKVACLNCGVQLYIELPPNCASFQCCQCHAVHKILQPDPSLAAGDSKKRKRKEKRDKKEGEQCYPSSLCIASRCFSSSDFLTFKDKEPRELSGYNKFMRTQLNILKETNPELGHKEMFKLATEKWATSPDNPKNAAPQGQEEGKKPLEGSEGLVKDDENDEDKDEKEEEDDDDEGASESQGAQAEATEGDKEALKPVQVLTSASVVLRSLLADRIEAGRGGREKETRLRGERRRR</sequence>
<feature type="region of interest" description="Disordered" evidence="1">
    <location>
        <begin position="121"/>
        <end position="141"/>
    </location>
</feature>
<dbReference type="Proteomes" id="UP000011087">
    <property type="component" value="Unassembled WGS sequence"/>
</dbReference>
<keyword evidence="5" id="KW-1185">Reference proteome</keyword>
<reference evidence="4" key="3">
    <citation type="submission" date="2016-03" db="UniProtKB">
        <authorList>
            <consortium name="EnsemblProtists"/>
        </authorList>
    </citation>
    <scope>IDENTIFICATION</scope>
</reference>
<dbReference type="Pfam" id="PF04690">
    <property type="entry name" value="YABBY"/>
    <property type="match status" value="1"/>
</dbReference>
<dbReference type="HOGENOM" id="CLU_878370_0_0_1"/>
<dbReference type="KEGG" id="gtt:GUITHDRAFT_146350"/>
<dbReference type="SUPFAM" id="SSF47095">
    <property type="entry name" value="HMG-box"/>
    <property type="match status" value="1"/>
</dbReference>
<dbReference type="Gene3D" id="1.10.30.10">
    <property type="entry name" value="High mobility group box domain"/>
    <property type="match status" value="1"/>
</dbReference>
<name>L1IH94_GUITC</name>
<evidence type="ECO:0000259" key="2">
    <source>
        <dbReference type="Pfam" id="PF04690"/>
    </source>
</evidence>
<dbReference type="CDD" id="cd00084">
    <property type="entry name" value="HMG-box_SF"/>
    <property type="match status" value="1"/>
</dbReference>
<reference evidence="5" key="2">
    <citation type="submission" date="2012-11" db="EMBL/GenBank/DDBJ databases">
        <authorList>
            <person name="Kuo A."/>
            <person name="Curtis B.A."/>
            <person name="Tanifuji G."/>
            <person name="Burki F."/>
            <person name="Gruber A."/>
            <person name="Irimia M."/>
            <person name="Maruyama S."/>
            <person name="Arias M.C."/>
            <person name="Ball S.G."/>
            <person name="Gile G.H."/>
            <person name="Hirakawa Y."/>
            <person name="Hopkins J.F."/>
            <person name="Rensing S.A."/>
            <person name="Schmutz J."/>
            <person name="Symeonidi A."/>
            <person name="Elias M."/>
            <person name="Eveleigh R.J."/>
            <person name="Herman E.K."/>
            <person name="Klute M.J."/>
            <person name="Nakayama T."/>
            <person name="Obornik M."/>
            <person name="Reyes-Prieto A."/>
            <person name="Armbrust E.V."/>
            <person name="Aves S.J."/>
            <person name="Beiko R.G."/>
            <person name="Coutinho P."/>
            <person name="Dacks J.B."/>
            <person name="Durnford D.G."/>
            <person name="Fast N.M."/>
            <person name="Green B.R."/>
            <person name="Grisdale C."/>
            <person name="Hempe F."/>
            <person name="Henrissat B."/>
            <person name="Hoppner M.P."/>
            <person name="Ishida K.-I."/>
            <person name="Kim E."/>
            <person name="Koreny L."/>
            <person name="Kroth P.G."/>
            <person name="Liu Y."/>
            <person name="Malik S.-B."/>
            <person name="Maier U.G."/>
            <person name="McRose D."/>
            <person name="Mock T."/>
            <person name="Neilson J.A."/>
            <person name="Onodera N.T."/>
            <person name="Poole A.M."/>
            <person name="Pritham E.J."/>
            <person name="Richards T.A."/>
            <person name="Rocap G."/>
            <person name="Roy S.W."/>
            <person name="Sarai C."/>
            <person name="Schaack S."/>
            <person name="Shirato S."/>
            <person name="Slamovits C.H."/>
            <person name="Spencer D.F."/>
            <person name="Suzuki S."/>
            <person name="Worden A.Z."/>
            <person name="Zauner S."/>
            <person name="Barry K."/>
            <person name="Bell C."/>
            <person name="Bharti A.K."/>
            <person name="Crow J.A."/>
            <person name="Grimwood J."/>
            <person name="Kramer R."/>
            <person name="Lindquist E."/>
            <person name="Lucas S."/>
            <person name="Salamov A."/>
            <person name="McFadden G.I."/>
            <person name="Lane C.E."/>
            <person name="Keeling P.J."/>
            <person name="Gray M.W."/>
            <person name="Grigoriev I.V."/>
            <person name="Archibald J.M."/>
        </authorList>
    </citation>
    <scope>NUCLEOTIDE SEQUENCE</scope>
    <source>
        <strain evidence="5">CCMP2712</strain>
    </source>
</reference>
<dbReference type="EMBL" id="JH993087">
    <property type="protein sequence ID" value="EKX35613.1"/>
    <property type="molecule type" value="Genomic_DNA"/>
</dbReference>
<dbReference type="GeneID" id="17292371"/>
<feature type="compositionally biased region" description="Basic and acidic residues" evidence="1">
    <location>
        <begin position="45"/>
        <end position="57"/>
    </location>
</feature>
<evidence type="ECO:0000256" key="1">
    <source>
        <dbReference type="SAM" id="MobiDB-lite"/>
    </source>
</evidence>